<evidence type="ECO:0000256" key="1">
    <source>
        <dbReference type="ARBA" id="ARBA00004251"/>
    </source>
</evidence>
<keyword evidence="12" id="KW-0325">Glycoprotein</keyword>
<reference evidence="15 16" key="1">
    <citation type="submission" date="2024-08" db="EMBL/GenBank/DDBJ databases">
        <title>Insights into the chromosomal genome structure of Flemingia macrophylla.</title>
        <authorList>
            <person name="Ding Y."/>
            <person name="Zhao Y."/>
            <person name="Bi W."/>
            <person name="Wu M."/>
            <person name="Zhao G."/>
            <person name="Gong Y."/>
            <person name="Li W."/>
            <person name="Zhang P."/>
        </authorList>
    </citation>
    <scope>NUCLEOTIDE SEQUENCE [LARGE SCALE GENOMIC DNA]</scope>
    <source>
        <strain evidence="15">DYQJB</strain>
        <tissue evidence="15">Leaf</tissue>
    </source>
</reference>
<keyword evidence="4" id="KW-0597">Phosphoprotein</keyword>
<evidence type="ECO:0000256" key="10">
    <source>
        <dbReference type="ARBA" id="ARBA00023136"/>
    </source>
</evidence>
<evidence type="ECO:0008006" key="17">
    <source>
        <dbReference type="Google" id="ProtNLM"/>
    </source>
</evidence>
<evidence type="ECO:0000256" key="2">
    <source>
        <dbReference type="ARBA" id="ARBA00009592"/>
    </source>
</evidence>
<gene>
    <name evidence="15" type="ORF">Fmac_008473</name>
</gene>
<comment type="similarity">
    <text evidence="2">Belongs to the RLP family.</text>
</comment>
<dbReference type="FunFam" id="3.80.10.10:FF:000383">
    <property type="entry name" value="Leucine-rich repeat receptor protein kinase EMS1"/>
    <property type="match status" value="1"/>
</dbReference>
<comment type="caution">
    <text evidence="15">The sequence shown here is derived from an EMBL/GenBank/DDBJ whole genome shotgun (WGS) entry which is preliminary data.</text>
</comment>
<evidence type="ECO:0000256" key="4">
    <source>
        <dbReference type="ARBA" id="ARBA00022553"/>
    </source>
</evidence>
<dbReference type="Proteomes" id="UP001603857">
    <property type="component" value="Unassembled WGS sequence"/>
</dbReference>
<comment type="subcellular location">
    <subcellularLocation>
        <location evidence="1">Cell membrane</location>
        <topology evidence="1">Single-pass type I membrane protein</topology>
    </subcellularLocation>
</comment>
<dbReference type="Gene3D" id="3.80.10.10">
    <property type="entry name" value="Ribonuclease Inhibitor"/>
    <property type="match status" value="3"/>
</dbReference>
<dbReference type="Pfam" id="PF00560">
    <property type="entry name" value="LRR_1"/>
    <property type="match status" value="6"/>
</dbReference>
<keyword evidence="16" id="KW-1185">Reference proteome</keyword>
<dbReference type="SMART" id="SM00369">
    <property type="entry name" value="LRR_TYP"/>
    <property type="match status" value="9"/>
</dbReference>
<evidence type="ECO:0000259" key="14">
    <source>
        <dbReference type="Pfam" id="PF23598"/>
    </source>
</evidence>
<dbReference type="Pfam" id="PF08263">
    <property type="entry name" value="LRRNT_2"/>
    <property type="match status" value="1"/>
</dbReference>
<dbReference type="FunFam" id="3.80.10.10:FF:000095">
    <property type="entry name" value="LRR receptor-like serine/threonine-protein kinase GSO1"/>
    <property type="match status" value="1"/>
</dbReference>
<dbReference type="EMBL" id="JBGMDY010000003">
    <property type="protein sequence ID" value="KAL2340533.1"/>
    <property type="molecule type" value="Genomic_DNA"/>
</dbReference>
<keyword evidence="5" id="KW-0433">Leucine-rich repeat</keyword>
<keyword evidence="8" id="KW-0677">Repeat</keyword>
<feature type="domain" description="Disease resistance R13L4/SHOC-2-like LRR" evidence="14">
    <location>
        <begin position="94"/>
        <end position="243"/>
    </location>
</feature>
<evidence type="ECO:0000313" key="15">
    <source>
        <dbReference type="EMBL" id="KAL2340533.1"/>
    </source>
</evidence>
<dbReference type="InterPro" id="IPR013210">
    <property type="entry name" value="LRR_N_plant-typ"/>
</dbReference>
<keyword evidence="7" id="KW-0732">Signal</keyword>
<evidence type="ECO:0000256" key="9">
    <source>
        <dbReference type="ARBA" id="ARBA00022989"/>
    </source>
</evidence>
<evidence type="ECO:0000256" key="3">
    <source>
        <dbReference type="ARBA" id="ARBA00022475"/>
    </source>
</evidence>
<evidence type="ECO:0000256" key="7">
    <source>
        <dbReference type="ARBA" id="ARBA00022729"/>
    </source>
</evidence>
<dbReference type="InterPro" id="IPR032675">
    <property type="entry name" value="LRR_dom_sf"/>
</dbReference>
<dbReference type="SMART" id="SM00365">
    <property type="entry name" value="LRR_SD22"/>
    <property type="match status" value="4"/>
</dbReference>
<dbReference type="Pfam" id="PF13855">
    <property type="entry name" value="LRR_8"/>
    <property type="match status" value="1"/>
</dbReference>
<dbReference type="InterPro" id="IPR046956">
    <property type="entry name" value="RLP23-like"/>
</dbReference>
<dbReference type="SUPFAM" id="SSF52058">
    <property type="entry name" value="L domain-like"/>
    <property type="match status" value="3"/>
</dbReference>
<dbReference type="InterPro" id="IPR003591">
    <property type="entry name" value="Leu-rich_rpt_typical-subtyp"/>
</dbReference>
<keyword evidence="3" id="KW-1003">Cell membrane</keyword>
<keyword evidence="6" id="KW-0812">Transmembrane</keyword>
<evidence type="ECO:0000256" key="6">
    <source>
        <dbReference type="ARBA" id="ARBA00022692"/>
    </source>
</evidence>
<organism evidence="15 16">
    <name type="scientific">Flemingia macrophylla</name>
    <dbReference type="NCBI Taxonomy" id="520843"/>
    <lineage>
        <taxon>Eukaryota</taxon>
        <taxon>Viridiplantae</taxon>
        <taxon>Streptophyta</taxon>
        <taxon>Embryophyta</taxon>
        <taxon>Tracheophyta</taxon>
        <taxon>Spermatophyta</taxon>
        <taxon>Magnoliopsida</taxon>
        <taxon>eudicotyledons</taxon>
        <taxon>Gunneridae</taxon>
        <taxon>Pentapetalae</taxon>
        <taxon>rosids</taxon>
        <taxon>fabids</taxon>
        <taxon>Fabales</taxon>
        <taxon>Fabaceae</taxon>
        <taxon>Papilionoideae</taxon>
        <taxon>50 kb inversion clade</taxon>
        <taxon>NPAAA clade</taxon>
        <taxon>indigoferoid/millettioid clade</taxon>
        <taxon>Phaseoleae</taxon>
        <taxon>Flemingia</taxon>
    </lineage>
</organism>
<feature type="domain" description="Leucine-rich repeat-containing N-terminal plant-type" evidence="13">
    <location>
        <begin position="28"/>
        <end position="73"/>
    </location>
</feature>
<keyword evidence="10" id="KW-0472">Membrane</keyword>
<evidence type="ECO:0000256" key="12">
    <source>
        <dbReference type="ARBA" id="ARBA00023180"/>
    </source>
</evidence>
<dbReference type="PANTHER" id="PTHR48061">
    <property type="entry name" value="LEUCINE-RICH REPEAT RECEPTOR PROTEIN KINASE EMS1-LIKE-RELATED"/>
    <property type="match status" value="1"/>
</dbReference>
<dbReference type="Pfam" id="PF23598">
    <property type="entry name" value="LRR_14"/>
    <property type="match status" value="1"/>
</dbReference>
<name>A0ABD1MYP4_9FABA</name>
<dbReference type="PANTHER" id="PTHR48061:SF12">
    <property type="entry name" value="DISEASE RESISTANCE LIKE PROTEIN"/>
    <property type="match status" value="1"/>
</dbReference>
<proteinExistence type="inferred from homology"/>
<dbReference type="InterPro" id="IPR001611">
    <property type="entry name" value="Leu-rich_rpt"/>
</dbReference>
<dbReference type="InterPro" id="IPR055414">
    <property type="entry name" value="LRR_R13L4/SHOC2-like"/>
</dbReference>
<evidence type="ECO:0000256" key="5">
    <source>
        <dbReference type="ARBA" id="ARBA00022614"/>
    </source>
</evidence>
<evidence type="ECO:0000313" key="16">
    <source>
        <dbReference type="Proteomes" id="UP001603857"/>
    </source>
</evidence>
<evidence type="ECO:0000259" key="13">
    <source>
        <dbReference type="Pfam" id="PF08263"/>
    </source>
</evidence>
<accession>A0ABD1MYP4</accession>
<dbReference type="FunFam" id="3.80.10.10:FF:000041">
    <property type="entry name" value="LRR receptor-like serine/threonine-protein kinase ERECTA"/>
    <property type="match status" value="1"/>
</dbReference>
<sequence length="889" mass="99652">MNLALAFALDRYTNCFLFVPPTKCHKLESYALLKFKERFVISKSASYDPFSYPKIASWNGSTDCCSWDGIQCDLHTGHVIAILLHSTQIYGTIDANSSLFHLKYLQTLDLADNDFNHSQIPSRIGELSQLRHLNLSEANFCGEIPQEISHLSKLLTLDLCSTFYISLNVDNILSLKISTLGRIIQNSTNLEILNLDYVTISSSVPRILTNLTSLQRLSLYYCELYGEFPTGVFHLPNLRYLNLGNNRNITGRFPDFNSNAQITILEISFTSFYGTLPSSIGNLKSLNWLSISQCNFSGPIPSSFGNLTQLTLLDIGNNKLKGHFPSFLENLSKLHTLRVGFNEFTTDTISWICKLSRIDDLEIDFINIGGQAPLCFANLTQLSVLSMSHCNLIGQFPSFLMNLTDLDYINLAFNHLQGSILNYFFKLEKLKHFNVAHNLLRGELELDKFLMLRRLVFLELSYNKLSLISGKNPSNVSLSRIQVLGLHSCNLNEFPHIIQNMIGLSHLYMSDNNVTSFPSWMCGRKGNLKSLVHLDLSFNSLSDMVPSCLGSSISSLQNLVLKGNKLIGPIPQTYLIKSALRVIDVSYNNLEGQLPRSLVNCRMLEFIDVSHNQIIDSFPCWLGTLFELKVIALSDNHLYGSIRCPTTCTFPKLQIIDLSHNQFSGNLPSKTIQNWKSMKASTNIQLQYESFENYNKFSGRISWWSDGCSSCTFTNFNKGMTMVCENVDLQLELHNMIVIDLSSNKFCGEIPDVVGDLTGLVWLNLSNNRLCGGIPSSLGNLPHIEALDLSLNSLSGKIPQQLVSLTFLSYFNVCFNQELCGNPLSKKCEHDEGSPLVPHPVSGDDKHSGLFEEFVWKVILIGYGCGFIAGVALGRTFGQEAIECLKRLI</sequence>
<evidence type="ECO:0000256" key="11">
    <source>
        <dbReference type="ARBA" id="ARBA00023170"/>
    </source>
</evidence>
<keyword evidence="11" id="KW-0675">Receptor</keyword>
<evidence type="ECO:0000256" key="8">
    <source>
        <dbReference type="ARBA" id="ARBA00022737"/>
    </source>
</evidence>
<keyword evidence="9" id="KW-1133">Transmembrane helix</keyword>
<dbReference type="GO" id="GO:0005886">
    <property type="term" value="C:plasma membrane"/>
    <property type="evidence" value="ECO:0007669"/>
    <property type="project" value="UniProtKB-SubCell"/>
</dbReference>
<dbReference type="AlphaFoldDB" id="A0ABD1MYP4"/>
<protein>
    <recommendedName>
        <fullName evidence="17">Leucine-rich repeat-containing N-terminal plant-type domain-containing protein</fullName>
    </recommendedName>
</protein>